<dbReference type="Proteomes" id="UP000504603">
    <property type="component" value="Unplaced"/>
</dbReference>
<organism evidence="3 4">
    <name type="scientific">Momordica charantia</name>
    <name type="common">Bitter gourd</name>
    <name type="synonym">Balsam pear</name>
    <dbReference type="NCBI Taxonomy" id="3673"/>
    <lineage>
        <taxon>Eukaryota</taxon>
        <taxon>Viridiplantae</taxon>
        <taxon>Streptophyta</taxon>
        <taxon>Embryophyta</taxon>
        <taxon>Tracheophyta</taxon>
        <taxon>Spermatophyta</taxon>
        <taxon>Magnoliopsida</taxon>
        <taxon>eudicotyledons</taxon>
        <taxon>Gunneridae</taxon>
        <taxon>Pentapetalae</taxon>
        <taxon>rosids</taxon>
        <taxon>fabids</taxon>
        <taxon>Cucurbitales</taxon>
        <taxon>Cucurbitaceae</taxon>
        <taxon>Momordiceae</taxon>
        <taxon>Momordica</taxon>
    </lineage>
</organism>
<gene>
    <name evidence="4" type="primary">LOC111015701</name>
</gene>
<accession>A0A6J1CZJ5</accession>
<feature type="transmembrane region" description="Helical" evidence="2">
    <location>
        <begin position="33"/>
        <end position="54"/>
    </location>
</feature>
<keyword evidence="2" id="KW-0812">Transmembrane</keyword>
<dbReference type="RefSeq" id="XP_022146501.1">
    <property type="nucleotide sequence ID" value="XM_022290809.1"/>
</dbReference>
<dbReference type="PANTHER" id="PTHR36350">
    <property type="entry name" value="TRANSMEMBRANE PROTEIN"/>
    <property type="match status" value="1"/>
</dbReference>
<sequence>MPHFSLDDARDFLLIMRNFLKSFKIQTKYGTSAAAAASSVIISGIGLVLIYVYTQRKREKNDRRVFMRSMSIGALHGGKLAMKRLLQYQKMRATEKNQDQVLEKLEKMIKDCAPDFAKLQSIVAKLEMRGQEDKAIEILKKAAKEAKENSLLHYEYEYQILLVEMLIYKGNIGEAERASCLNQEETSDVRRSLYKAIIQVLLNNPKKAKEKWEEFKEMRSRFLLPPDVKDSQFYKLVTEFEMFKQVVDLLGKDIEERNKEKN</sequence>
<proteinExistence type="predicted"/>
<feature type="coiled-coil region" evidence="1">
    <location>
        <begin position="91"/>
        <end position="149"/>
    </location>
</feature>
<keyword evidence="2" id="KW-0472">Membrane</keyword>
<keyword evidence="2" id="KW-1133">Transmembrane helix</keyword>
<dbReference type="PANTHER" id="PTHR36350:SF3">
    <property type="entry name" value="TRANSMEMBRANE PROTEIN"/>
    <property type="match status" value="1"/>
</dbReference>
<protein>
    <submittedName>
        <fullName evidence="4">Uncharacterized protein LOC111015701</fullName>
    </submittedName>
</protein>
<dbReference type="KEGG" id="mcha:111015701"/>
<evidence type="ECO:0000313" key="3">
    <source>
        <dbReference type="Proteomes" id="UP000504603"/>
    </source>
</evidence>
<evidence type="ECO:0000256" key="2">
    <source>
        <dbReference type="SAM" id="Phobius"/>
    </source>
</evidence>
<dbReference type="SUPFAM" id="SSF48452">
    <property type="entry name" value="TPR-like"/>
    <property type="match status" value="1"/>
</dbReference>
<dbReference type="OrthoDB" id="1425929at2759"/>
<keyword evidence="3" id="KW-1185">Reference proteome</keyword>
<dbReference type="GeneID" id="111015701"/>
<keyword evidence="1" id="KW-0175">Coiled coil</keyword>
<evidence type="ECO:0000313" key="4">
    <source>
        <dbReference type="RefSeq" id="XP_022146501.1"/>
    </source>
</evidence>
<dbReference type="AlphaFoldDB" id="A0A6J1CZJ5"/>
<reference evidence="4" key="1">
    <citation type="submission" date="2025-08" db="UniProtKB">
        <authorList>
            <consortium name="RefSeq"/>
        </authorList>
    </citation>
    <scope>IDENTIFICATION</scope>
    <source>
        <strain evidence="4">OHB3-1</strain>
    </source>
</reference>
<evidence type="ECO:0000256" key="1">
    <source>
        <dbReference type="SAM" id="Coils"/>
    </source>
</evidence>
<name>A0A6J1CZJ5_MOMCH</name>
<dbReference type="InterPro" id="IPR011990">
    <property type="entry name" value="TPR-like_helical_dom_sf"/>
</dbReference>